<dbReference type="Proteomes" id="UP000230002">
    <property type="component" value="Unassembled WGS sequence"/>
</dbReference>
<sequence>MLRGLCGFAWYGSNPPPPPSIIERLREASSKTLLDLILPSNVQVNPCPLPRLTSLAFLQRHHSRRPITEDSTAAATNAIRALIATHASTLRSLCVYGDLLSDSSALDVSAFQHLTELSIINPRTLPDLTAIFEQCTAIRAFTLCDKARYDGQEDVSYAHWSNDEFVGVLRAHPTAFPHLAAFKLMGAWFWADQMEAVAAFLRGRKGLRRLDLMNDKWTRWDGDGIIDDLCPVLEILHGLPRLEVFGFDMRGVQLTQDDMRCLEMCIPGSVTALAVTVFAESSKAQAEDWRRFITGLDSLRYLHILSVYGQERGDIEDVLSGSPLPFLELFGYNQDMHWACHENNSDAGTVELGERWPYSRVQFRTRDDLGCEDWEWLLRHHGEDNEDIFWIWGR</sequence>
<organism evidence="1 2">
    <name type="scientific">Ganoderma sinense ZZ0214-1</name>
    <dbReference type="NCBI Taxonomy" id="1077348"/>
    <lineage>
        <taxon>Eukaryota</taxon>
        <taxon>Fungi</taxon>
        <taxon>Dikarya</taxon>
        <taxon>Basidiomycota</taxon>
        <taxon>Agaricomycotina</taxon>
        <taxon>Agaricomycetes</taxon>
        <taxon>Polyporales</taxon>
        <taxon>Polyporaceae</taxon>
        <taxon>Ganoderma</taxon>
    </lineage>
</organism>
<comment type="caution">
    <text evidence="1">The sequence shown here is derived from an EMBL/GenBank/DDBJ whole genome shotgun (WGS) entry which is preliminary data.</text>
</comment>
<name>A0A2G8RXV0_9APHY</name>
<protein>
    <submittedName>
        <fullName evidence="1">Uncharacterized protein</fullName>
    </submittedName>
</protein>
<keyword evidence="2" id="KW-1185">Reference proteome</keyword>
<dbReference type="InterPro" id="IPR032675">
    <property type="entry name" value="LRR_dom_sf"/>
</dbReference>
<gene>
    <name evidence="1" type="ORF">GSI_12099</name>
</gene>
<dbReference type="AlphaFoldDB" id="A0A2G8RXV0"/>
<dbReference type="Gene3D" id="3.80.10.10">
    <property type="entry name" value="Ribonuclease Inhibitor"/>
    <property type="match status" value="1"/>
</dbReference>
<evidence type="ECO:0000313" key="1">
    <source>
        <dbReference type="EMBL" id="PIL26343.1"/>
    </source>
</evidence>
<dbReference type="EMBL" id="AYKW01000045">
    <property type="protein sequence ID" value="PIL26343.1"/>
    <property type="molecule type" value="Genomic_DNA"/>
</dbReference>
<proteinExistence type="predicted"/>
<evidence type="ECO:0000313" key="2">
    <source>
        <dbReference type="Proteomes" id="UP000230002"/>
    </source>
</evidence>
<reference evidence="1 2" key="1">
    <citation type="journal article" date="2015" name="Sci. Rep.">
        <title>Chromosome-level genome map provides insights into diverse defense mechanisms in the medicinal fungus Ganoderma sinense.</title>
        <authorList>
            <person name="Zhu Y."/>
            <person name="Xu J."/>
            <person name="Sun C."/>
            <person name="Zhou S."/>
            <person name="Xu H."/>
            <person name="Nelson D.R."/>
            <person name="Qian J."/>
            <person name="Song J."/>
            <person name="Luo H."/>
            <person name="Xiang L."/>
            <person name="Li Y."/>
            <person name="Xu Z."/>
            <person name="Ji A."/>
            <person name="Wang L."/>
            <person name="Lu S."/>
            <person name="Hayward A."/>
            <person name="Sun W."/>
            <person name="Li X."/>
            <person name="Schwartz D.C."/>
            <person name="Wang Y."/>
            <person name="Chen S."/>
        </authorList>
    </citation>
    <scope>NUCLEOTIDE SEQUENCE [LARGE SCALE GENOMIC DNA]</scope>
    <source>
        <strain evidence="1 2">ZZ0214-1</strain>
    </source>
</reference>
<accession>A0A2G8RXV0</accession>
<dbReference type="SUPFAM" id="SSF52047">
    <property type="entry name" value="RNI-like"/>
    <property type="match status" value="1"/>
</dbReference>
<dbReference type="OrthoDB" id="3238099at2759"/>